<protein>
    <recommendedName>
        <fullName evidence="6">THAP-type domain-containing protein</fullName>
    </recommendedName>
</protein>
<organism evidence="7 8">
    <name type="scientific">Cyprinus carpio</name>
    <name type="common">Common carp</name>
    <dbReference type="NCBI Taxonomy" id="7962"/>
    <lineage>
        <taxon>Eukaryota</taxon>
        <taxon>Metazoa</taxon>
        <taxon>Chordata</taxon>
        <taxon>Craniata</taxon>
        <taxon>Vertebrata</taxon>
        <taxon>Euteleostomi</taxon>
        <taxon>Actinopterygii</taxon>
        <taxon>Neopterygii</taxon>
        <taxon>Teleostei</taxon>
        <taxon>Ostariophysi</taxon>
        <taxon>Cypriniformes</taxon>
        <taxon>Cyprinidae</taxon>
        <taxon>Cyprininae</taxon>
        <taxon>Cyprinus</taxon>
    </lineage>
</organism>
<dbReference type="GO" id="GO:0003677">
    <property type="term" value="F:DNA binding"/>
    <property type="evidence" value="ECO:0007669"/>
    <property type="project" value="UniProtKB-UniRule"/>
</dbReference>
<evidence type="ECO:0000256" key="2">
    <source>
        <dbReference type="ARBA" id="ARBA00022771"/>
    </source>
</evidence>
<feature type="domain" description="THAP-type" evidence="6">
    <location>
        <begin position="1"/>
        <end position="98"/>
    </location>
</feature>
<dbReference type="AlphaFoldDB" id="A0A8C1XED8"/>
<evidence type="ECO:0000256" key="1">
    <source>
        <dbReference type="ARBA" id="ARBA00022723"/>
    </source>
</evidence>
<keyword evidence="4 5" id="KW-0238">DNA-binding</keyword>
<keyword evidence="2 5" id="KW-0863">Zinc-finger</keyword>
<evidence type="ECO:0000256" key="5">
    <source>
        <dbReference type="PROSITE-ProRule" id="PRU00309"/>
    </source>
</evidence>
<name>A0A8C1XED8_CYPCA</name>
<sequence>MVRKCACRGCPNRQKQPWRRKSALPTPTDERIHFYSFPVNDPDRLKLWLLCVQRDVDLPLQIVRLLTLCSEHFSPDDFISGTGKIRRKLKKNAVPRLCLPHTKVFSRPYPRTGCRVTITGISGRSYIFYQSASSIS</sequence>
<dbReference type="Ensembl" id="ENSCCRT00015082185.1">
    <property type="protein sequence ID" value="ENSCCRP00015079581.1"/>
    <property type="gene ID" value="ENSCCRG00015032215.1"/>
</dbReference>
<evidence type="ECO:0000259" key="6">
    <source>
        <dbReference type="PROSITE" id="PS50950"/>
    </source>
</evidence>
<evidence type="ECO:0000256" key="4">
    <source>
        <dbReference type="ARBA" id="ARBA00023125"/>
    </source>
</evidence>
<dbReference type="InterPro" id="IPR006612">
    <property type="entry name" value="THAP_Znf"/>
</dbReference>
<dbReference type="Proteomes" id="UP000694700">
    <property type="component" value="Unplaced"/>
</dbReference>
<keyword evidence="3" id="KW-0862">Zinc</keyword>
<evidence type="ECO:0000313" key="7">
    <source>
        <dbReference type="Ensembl" id="ENSCCRP00015079581.1"/>
    </source>
</evidence>
<reference evidence="7" key="1">
    <citation type="submission" date="2025-08" db="UniProtKB">
        <authorList>
            <consortium name="Ensembl"/>
        </authorList>
    </citation>
    <scope>IDENTIFICATION</scope>
</reference>
<keyword evidence="1" id="KW-0479">Metal-binding</keyword>
<evidence type="ECO:0000256" key="3">
    <source>
        <dbReference type="ARBA" id="ARBA00022833"/>
    </source>
</evidence>
<evidence type="ECO:0000313" key="8">
    <source>
        <dbReference type="Proteomes" id="UP000694700"/>
    </source>
</evidence>
<dbReference type="InterPro" id="IPR052224">
    <property type="entry name" value="THAP_domain_protein"/>
</dbReference>
<dbReference type="PROSITE" id="PS50950">
    <property type="entry name" value="ZF_THAP"/>
    <property type="match status" value="1"/>
</dbReference>
<dbReference type="GO" id="GO:0008270">
    <property type="term" value="F:zinc ion binding"/>
    <property type="evidence" value="ECO:0007669"/>
    <property type="project" value="UniProtKB-KW"/>
</dbReference>
<accession>A0A8C1XED8</accession>
<dbReference type="SMART" id="SM00980">
    <property type="entry name" value="THAP"/>
    <property type="match status" value="1"/>
</dbReference>
<dbReference type="SMART" id="SM00692">
    <property type="entry name" value="DM3"/>
    <property type="match status" value="1"/>
</dbReference>
<dbReference type="PANTHER" id="PTHR46927:SF3">
    <property type="entry name" value="THAP-TYPE DOMAIN-CONTAINING PROTEIN"/>
    <property type="match status" value="1"/>
</dbReference>
<dbReference type="PANTHER" id="PTHR46927">
    <property type="entry name" value="AGAP005574-PA"/>
    <property type="match status" value="1"/>
</dbReference>
<proteinExistence type="predicted"/>
<dbReference type="SUPFAM" id="SSF57716">
    <property type="entry name" value="Glucocorticoid receptor-like (DNA-binding domain)"/>
    <property type="match status" value="1"/>
</dbReference>
<dbReference type="Pfam" id="PF05485">
    <property type="entry name" value="THAP"/>
    <property type="match status" value="1"/>
</dbReference>